<dbReference type="InterPro" id="IPR002164">
    <property type="entry name" value="NAP_family"/>
</dbReference>
<dbReference type="EMBL" id="MU805983">
    <property type="protein sequence ID" value="KAJ3843191.1"/>
    <property type="molecule type" value="Genomic_DNA"/>
</dbReference>
<sequence>MAGTKRASPGAETEKDEPISSVYLSEEDAEKLTEARKDLQRTEIILERNAQLLLGPVYERRRPIVKAIQKFWPIALMNHGMFSLHAQHKADQLALSYLEDLWIKRHPTERRCFTIEFYFKENPYFSNTMLQKEYDYAPSKPAAADEKPDADGLTPSILDFSWEKDVKPLSMKIDWKDSEHALTKLYPREKGEDDDDDPAESGSFFNYFEHEDDPFDIGLSICNEVYPDAIDYFLGEAGDNIDSDDEEDDEDDDEAEEIDLEKPKSKKRKV</sequence>
<protein>
    <recommendedName>
        <fullName evidence="6">Protein SET</fullName>
    </recommendedName>
</protein>
<dbReference type="GO" id="GO:0006334">
    <property type="term" value="P:nucleosome assembly"/>
    <property type="evidence" value="ECO:0007669"/>
    <property type="project" value="InterPro"/>
</dbReference>
<name>A0AA38PI77_9AGAR</name>
<evidence type="ECO:0000256" key="3">
    <source>
        <dbReference type="SAM" id="MobiDB-lite"/>
    </source>
</evidence>
<proteinExistence type="inferred from homology"/>
<dbReference type="InterPro" id="IPR037231">
    <property type="entry name" value="NAP-like_sf"/>
</dbReference>
<dbReference type="GO" id="GO:0005634">
    <property type="term" value="C:nucleus"/>
    <property type="evidence" value="ECO:0007669"/>
    <property type="project" value="InterPro"/>
</dbReference>
<evidence type="ECO:0000313" key="4">
    <source>
        <dbReference type="EMBL" id="KAJ3843191.1"/>
    </source>
</evidence>
<reference evidence="4" key="1">
    <citation type="submission" date="2022-08" db="EMBL/GenBank/DDBJ databases">
        <authorList>
            <consortium name="DOE Joint Genome Institute"/>
            <person name="Min B."/>
            <person name="Riley R."/>
            <person name="Sierra-Patev S."/>
            <person name="Naranjo-Ortiz M."/>
            <person name="Looney B."/>
            <person name="Konkel Z."/>
            <person name="Slot J.C."/>
            <person name="Sakamoto Y."/>
            <person name="Steenwyk J.L."/>
            <person name="Rokas A."/>
            <person name="Carro J."/>
            <person name="Camarero S."/>
            <person name="Ferreira P."/>
            <person name="Molpeceres G."/>
            <person name="Ruiz-Duenas F.J."/>
            <person name="Serrano A."/>
            <person name="Henrissat B."/>
            <person name="Drula E."/>
            <person name="Hughes K.W."/>
            <person name="Mata J.L."/>
            <person name="Ishikawa N.K."/>
            <person name="Vargas-Isla R."/>
            <person name="Ushijima S."/>
            <person name="Smith C.A."/>
            <person name="Ahrendt S."/>
            <person name="Andreopoulos W."/>
            <person name="He G."/>
            <person name="Labutti K."/>
            <person name="Lipzen A."/>
            <person name="Ng V."/>
            <person name="Sandor L."/>
            <person name="Barry K."/>
            <person name="Martinez A.T."/>
            <person name="Xiao Y."/>
            <person name="Gibbons J.G."/>
            <person name="Terashima K."/>
            <person name="Hibbett D.S."/>
            <person name="Grigoriev I.V."/>
        </authorList>
    </citation>
    <scope>NUCLEOTIDE SEQUENCE</scope>
    <source>
        <strain evidence="4">TFB9207</strain>
    </source>
</reference>
<dbReference type="Pfam" id="PF00956">
    <property type="entry name" value="NAP"/>
    <property type="match status" value="1"/>
</dbReference>
<organism evidence="4 5">
    <name type="scientific">Lentinula raphanica</name>
    <dbReference type="NCBI Taxonomy" id="153919"/>
    <lineage>
        <taxon>Eukaryota</taxon>
        <taxon>Fungi</taxon>
        <taxon>Dikarya</taxon>
        <taxon>Basidiomycota</taxon>
        <taxon>Agaricomycotina</taxon>
        <taxon>Agaricomycetes</taxon>
        <taxon>Agaricomycetidae</taxon>
        <taxon>Agaricales</taxon>
        <taxon>Marasmiineae</taxon>
        <taxon>Omphalotaceae</taxon>
        <taxon>Lentinula</taxon>
    </lineage>
</organism>
<dbReference type="AlphaFoldDB" id="A0AA38PI77"/>
<feature type="region of interest" description="Disordered" evidence="3">
    <location>
        <begin position="186"/>
        <end position="205"/>
    </location>
</feature>
<dbReference type="Proteomes" id="UP001163846">
    <property type="component" value="Unassembled WGS sequence"/>
</dbReference>
<dbReference type="Gene3D" id="3.30.1120.90">
    <property type="entry name" value="Nucleosome assembly protein"/>
    <property type="match status" value="1"/>
</dbReference>
<evidence type="ECO:0000313" key="5">
    <source>
        <dbReference type="Proteomes" id="UP001163846"/>
    </source>
</evidence>
<comment type="similarity">
    <text evidence="1 2">Belongs to the nucleosome assembly protein (NAP) family.</text>
</comment>
<feature type="region of interest" description="Disordered" evidence="3">
    <location>
        <begin position="234"/>
        <end position="270"/>
    </location>
</feature>
<evidence type="ECO:0000256" key="2">
    <source>
        <dbReference type="RuleBase" id="RU003876"/>
    </source>
</evidence>
<keyword evidence="5" id="KW-1185">Reference proteome</keyword>
<dbReference type="PANTHER" id="PTHR11875">
    <property type="entry name" value="TESTIS-SPECIFIC Y-ENCODED PROTEIN"/>
    <property type="match status" value="1"/>
</dbReference>
<gene>
    <name evidence="4" type="ORF">F5878DRAFT_575625</name>
</gene>
<evidence type="ECO:0008006" key="6">
    <source>
        <dbReference type="Google" id="ProtNLM"/>
    </source>
</evidence>
<feature type="compositionally biased region" description="Acidic residues" evidence="3">
    <location>
        <begin position="239"/>
        <end position="259"/>
    </location>
</feature>
<feature type="region of interest" description="Disordered" evidence="3">
    <location>
        <begin position="1"/>
        <end position="28"/>
    </location>
</feature>
<comment type="caution">
    <text evidence="4">The sequence shown here is derived from an EMBL/GenBank/DDBJ whole genome shotgun (WGS) entry which is preliminary data.</text>
</comment>
<dbReference type="SUPFAM" id="SSF143113">
    <property type="entry name" value="NAP-like"/>
    <property type="match status" value="1"/>
</dbReference>
<evidence type="ECO:0000256" key="1">
    <source>
        <dbReference type="ARBA" id="ARBA00009947"/>
    </source>
</evidence>
<accession>A0AA38PI77</accession>